<evidence type="ECO:0000313" key="1">
    <source>
        <dbReference type="EMBL" id="QQK08589.1"/>
    </source>
</evidence>
<sequence>MKNFRKKLSLLSLLLVFVIAVTACSNNGGNKPTSEIKETDKTKVTEETQKTDSSYSFKFAEKGKVIDSIGREVQLPEKITKIAVAGNPAQMMMFTIAPEMLVGWGSEPSESLKKYLPDDLVNLPVIGTFYGKNASMNYEEMIKAEPDVIIDVGEVKESMKEDLDGLQEQTNIPVIFVECMLENTADAYRTLGKLLDKEEGTNEQAEYIEKTLEDVKEKRETIKDKITVYYGRGDSGLQTNSEGSIHAEVINFIGAENVYKDDSKSSPSWEEVSMEQIAVWNPNIIMFLNDSIYDTVGNDPVWKDLQAIKDNKYYEAPGEPYDWLGSPPNANRIIGIKWLGNLVYPDIYKYDMVKETKEFYKLFYHSDLTDEQVKELLAKSTFK</sequence>
<dbReference type="Proteomes" id="UP000595814">
    <property type="component" value="Chromosome"/>
</dbReference>
<proteinExistence type="predicted"/>
<dbReference type="EMBL" id="CP066744">
    <property type="protein sequence ID" value="QQK08589.1"/>
    <property type="molecule type" value="Genomic_DNA"/>
</dbReference>
<gene>
    <name evidence="1" type="ORF">JFY71_03350</name>
</gene>
<accession>A0AC61MSI7</accession>
<evidence type="ECO:0000313" key="2">
    <source>
        <dbReference type="Proteomes" id="UP000595814"/>
    </source>
</evidence>
<organism evidence="1 2">
    <name type="scientific">Miniphocaeibacter halophilus</name>
    <dbReference type="NCBI Taxonomy" id="2931922"/>
    <lineage>
        <taxon>Bacteria</taxon>
        <taxon>Bacillati</taxon>
        <taxon>Bacillota</taxon>
        <taxon>Tissierellia</taxon>
        <taxon>Tissierellales</taxon>
        <taxon>Peptoniphilaceae</taxon>
        <taxon>Miniphocaeibacter</taxon>
    </lineage>
</organism>
<name>A0AC61MSI7_9FIRM</name>
<keyword evidence="2" id="KW-1185">Reference proteome</keyword>
<protein>
    <submittedName>
        <fullName evidence="1">ABC transporter substrate-binding protein</fullName>
    </submittedName>
</protein>
<reference evidence="1 2" key="1">
    <citation type="journal article" date="2022" name="Int. J. Syst. Evol. Microbiol.">
        <title>Miniphocaeibacter halophilus sp. nov., an ammonium-tolerant acetate-producing bacterium isolated from a biogas system.</title>
        <authorList>
            <person name="Schnurer A."/>
            <person name="Singh A."/>
            <person name="Bi S."/>
            <person name="Qiao W."/>
            <person name="Westerholm M."/>
        </authorList>
    </citation>
    <scope>NUCLEOTIDE SEQUENCE [LARGE SCALE GENOMIC DNA]</scope>
    <source>
        <strain evidence="1 2">AMB_01</strain>
    </source>
</reference>